<dbReference type="EnsemblMetazoa" id="AAEL000952-RB">
    <property type="protein sequence ID" value="AAEL000952-PB"/>
    <property type="gene ID" value="AAEL000952"/>
</dbReference>
<dbReference type="OrthoDB" id="361362at2759"/>
<evidence type="ECO:0000256" key="4">
    <source>
        <dbReference type="SAM" id="MobiDB-lite"/>
    </source>
</evidence>
<dbReference type="PANTHER" id="PTHR16056:SF2">
    <property type="entry name" value="TESTIS-EXPRESSED PROTEIN 10"/>
    <property type="match status" value="1"/>
</dbReference>
<reference evidence="6" key="2">
    <citation type="submission" date="2020-05" db="UniProtKB">
        <authorList>
            <consortium name="EnsemblMetazoa"/>
        </authorList>
    </citation>
    <scope>IDENTIFICATION</scope>
    <source>
        <strain evidence="6">LVP_AGWG</strain>
    </source>
</reference>
<feature type="compositionally biased region" description="Basic and acidic residues" evidence="4">
    <location>
        <begin position="246"/>
        <end position="257"/>
    </location>
</feature>
<dbReference type="InterPro" id="IPR016024">
    <property type="entry name" value="ARM-type_fold"/>
</dbReference>
<dbReference type="AlphaFoldDB" id="A0A6I8T446"/>
<dbReference type="GO" id="GO:0071339">
    <property type="term" value="C:MLL1 complex"/>
    <property type="evidence" value="ECO:0007669"/>
    <property type="project" value="TreeGrafter"/>
</dbReference>
<gene>
    <name evidence="6" type="primary">5567471</name>
</gene>
<evidence type="ECO:0000256" key="3">
    <source>
        <dbReference type="ARBA" id="ARBA00023242"/>
    </source>
</evidence>
<dbReference type="InterPro" id="IPR011989">
    <property type="entry name" value="ARM-like"/>
</dbReference>
<evidence type="ECO:0000256" key="1">
    <source>
        <dbReference type="ARBA" id="ARBA00004123"/>
    </source>
</evidence>
<proteinExistence type="inferred from homology"/>
<dbReference type="PANTHER" id="PTHR16056">
    <property type="entry name" value="REGULATOR OF MICROTUBULE DYNAMICS PROTEIN"/>
    <property type="match status" value="1"/>
</dbReference>
<dbReference type="InParanoid" id="A0A6I8T446"/>
<organism evidence="6 7">
    <name type="scientific">Aedes aegypti</name>
    <name type="common">Yellowfever mosquito</name>
    <name type="synonym">Culex aegypti</name>
    <dbReference type="NCBI Taxonomy" id="7159"/>
    <lineage>
        <taxon>Eukaryota</taxon>
        <taxon>Metazoa</taxon>
        <taxon>Ecdysozoa</taxon>
        <taxon>Arthropoda</taxon>
        <taxon>Hexapoda</taxon>
        <taxon>Insecta</taxon>
        <taxon>Pterygota</taxon>
        <taxon>Neoptera</taxon>
        <taxon>Endopterygota</taxon>
        <taxon>Diptera</taxon>
        <taxon>Nematocera</taxon>
        <taxon>Culicoidea</taxon>
        <taxon>Culicidae</taxon>
        <taxon>Culicinae</taxon>
        <taxon>Aedini</taxon>
        <taxon>Aedes</taxon>
        <taxon>Stegomyia</taxon>
    </lineage>
</organism>
<name>A0A6I8T446_AEDAE</name>
<feature type="region of interest" description="Disordered" evidence="4">
    <location>
        <begin position="246"/>
        <end position="268"/>
    </location>
</feature>
<evidence type="ECO:0000259" key="5">
    <source>
        <dbReference type="Pfam" id="PF12333"/>
    </source>
</evidence>
<comment type="similarity">
    <text evidence="2">Belongs to the IPI1/TEX10 family.</text>
</comment>
<dbReference type="Pfam" id="PF12333">
    <property type="entry name" value="Ipi1_N"/>
    <property type="match status" value="1"/>
</dbReference>
<feature type="domain" description="Pre-rRNA-processing protein Ipi1 N-terminal" evidence="5">
    <location>
        <begin position="142"/>
        <end position="237"/>
    </location>
</feature>
<evidence type="ECO:0000313" key="7">
    <source>
        <dbReference type="Proteomes" id="UP000008820"/>
    </source>
</evidence>
<accession>A0A6I8T446</accession>
<sequence>MGGNSRKFKKAEKSKIKLKSSLKGAKLPKGTNVTKTNFKVRKIVIPDQIKQRNLTDANVLSSRSLTVKDCLAKLKHTNPTAKCEGLRGLREILAKLPTEVTDNHLSTAIKSIASISIDIERDVRRDCYKTLGLLFAAAGQENVLPFFDVLLSFLRCAMTHIQPRIQEDSLLLLDTFLQHLPQLVLLNRDKIFPQFLDMISKLRSESKPERTLTLSLNKQSTNTKWRTRVLMRLIGMLRILIDSKRGDGKVGPAKDEPMDTTGDESNPFTAKSTHIPATSLPLNNVFDYRAPLHFPLVRHRLYQPCPLTCLFRKSIGEGNLSLSDQIDEGRKLKTYVQMLMPLLFESWLEVRPTSGGGETAEHVLSHEAATTLGLLLEIAIQLWELVVIYGRETNNADMTRWFREQYAEDFCNHILKGFPFYQSPGAGAGKGRSTTDENKERNVDEKCYSQNFNICYFYCCLNENFRSDRSKNYDKVVNYVERCVNNWKFRSPEVSSLLLKVLRYMLLETDCVSINKNTRGLLKTLLEVYIQAKLPQDTRNRILILFCDIIVLNDRLWREYGQEIFTLWLRMLPNLLKKTVIDFNVLKALLCLAKQKNTIFLHSLEENVEDIVANVGKLKVVNEQFKNEGLVLLINLLFWISKREALEKLLQSDLVKAMKIDDDMKAYFRSTLRTRLVSL</sequence>
<dbReference type="Proteomes" id="UP000008820">
    <property type="component" value="Chromosome 3"/>
</dbReference>
<comment type="subcellular location">
    <subcellularLocation>
        <location evidence="1">Nucleus</location>
    </subcellularLocation>
</comment>
<protein>
    <recommendedName>
        <fullName evidence="5">Pre-rRNA-processing protein Ipi1 N-terminal domain-containing protein</fullName>
    </recommendedName>
</protein>
<reference evidence="6 7" key="1">
    <citation type="submission" date="2017-06" db="EMBL/GenBank/DDBJ databases">
        <title>Aedes aegypti genome working group (AGWG) sequencing and assembly.</title>
        <authorList>
            <consortium name="Aedes aegypti Genome Working Group (AGWG)"/>
            <person name="Matthews B.J."/>
        </authorList>
    </citation>
    <scope>NUCLEOTIDE SEQUENCE [LARGE SCALE GENOMIC DNA]</scope>
    <source>
        <strain evidence="6 7">LVP_AGWG</strain>
    </source>
</reference>
<dbReference type="Gene3D" id="1.25.10.10">
    <property type="entry name" value="Leucine-rich Repeat Variant"/>
    <property type="match status" value="1"/>
</dbReference>
<evidence type="ECO:0000256" key="2">
    <source>
        <dbReference type="ARBA" id="ARBA00006427"/>
    </source>
</evidence>
<dbReference type="FunCoup" id="A0A6I8T446">
    <property type="interactions" value="619"/>
</dbReference>
<evidence type="ECO:0000313" key="6">
    <source>
        <dbReference type="EnsemblMetazoa" id="AAEL000952-PB"/>
    </source>
</evidence>
<keyword evidence="3" id="KW-0539">Nucleus</keyword>
<keyword evidence="7" id="KW-1185">Reference proteome</keyword>
<dbReference type="SUPFAM" id="SSF48371">
    <property type="entry name" value="ARM repeat"/>
    <property type="match status" value="1"/>
</dbReference>
<dbReference type="InterPro" id="IPR024679">
    <property type="entry name" value="Ipi1_N"/>
</dbReference>